<dbReference type="SUPFAM" id="SSF47862">
    <property type="entry name" value="Saposin"/>
    <property type="match status" value="1"/>
</dbReference>
<dbReference type="Gene3D" id="1.10.225.10">
    <property type="entry name" value="Saposin-like"/>
    <property type="match status" value="1"/>
</dbReference>
<keyword evidence="2" id="KW-0732">Signal</keyword>
<dbReference type="Pfam" id="PF06824">
    <property type="entry name" value="Glyco_hydro_125"/>
    <property type="match status" value="1"/>
</dbReference>
<dbReference type="InterPro" id="IPR008139">
    <property type="entry name" value="SaposinB_dom"/>
</dbReference>
<dbReference type="GeneID" id="94825197"/>
<accession>A0A1J4JAD1</accession>
<evidence type="ECO:0000256" key="2">
    <source>
        <dbReference type="SAM" id="SignalP"/>
    </source>
</evidence>
<organism evidence="4 5">
    <name type="scientific">Tritrichomonas foetus</name>
    <dbReference type="NCBI Taxonomy" id="1144522"/>
    <lineage>
        <taxon>Eukaryota</taxon>
        <taxon>Metamonada</taxon>
        <taxon>Parabasalia</taxon>
        <taxon>Tritrichomonadida</taxon>
        <taxon>Tritrichomonadidae</taxon>
        <taxon>Tritrichomonas</taxon>
    </lineage>
</organism>
<dbReference type="SMART" id="SM01149">
    <property type="entry name" value="DUF1237"/>
    <property type="match status" value="1"/>
</dbReference>
<dbReference type="SUPFAM" id="SSF48208">
    <property type="entry name" value="Six-hairpin glycosidases"/>
    <property type="match status" value="1"/>
</dbReference>
<sequence>MLAFLLTLSLSRIKCNVCMKLASTAIEASRQGQSQQKIQQDLISQCVSLGSDSDICTEFVSKVSVSWIHQADKLRTTPMKLCVFSNICQNEIRSVNVTENMGVPIKNSQVYPTKRPFPEDRRFRSDAVENQIRDVKNVLTDEKLSWMFENCFPNTLDTTVYFEMNNSKPDTFVITGDIDAMWLRDSGAQVFPYVSICQNDFNLQRLIAGVVNRQVKSIQIDPYANGFTHVDEWSEWKDDYTDMKPYTHERKYEIDSLCYPIRLAHKYWKTTGDTSIFDEDWQISAKLIVQTFKEQQRKDGKFYYTFQRKTERATDTINNNGRGSPINPVGLIVSFFRPSDDSTTLPFLIPSNFFAVNSLRQLAEISKKIVKDFEFASECLDLADEVEAALKKYAVVEHPKYGKIYAYEVDGYGSYYMMDDANVPSLLSLPYLTDMPIDDPIYQNTRKFVWSLDNPYFFKGKKGEGIGGPHIGYNYSWPMSIIMRALTSQSDEEIRECVKMLRDTDGDTGFMHESFLVDDPTDFTRKWFAWANTLFGELIVRLVNEGKVDLLNNLDKIEKTK</sequence>
<dbReference type="InterPro" id="IPR011001">
    <property type="entry name" value="Saposin-like"/>
</dbReference>
<feature type="domain" description="Saposin B-type" evidence="3">
    <location>
        <begin position="11"/>
        <end position="92"/>
    </location>
</feature>
<protein>
    <recommendedName>
        <fullName evidence="3">Saposin B-type domain-containing protein</fullName>
    </recommendedName>
</protein>
<dbReference type="InterPro" id="IPR008313">
    <property type="entry name" value="GH125"/>
</dbReference>
<evidence type="ECO:0000256" key="1">
    <source>
        <dbReference type="ARBA" id="ARBA00023157"/>
    </source>
</evidence>
<evidence type="ECO:0000313" key="5">
    <source>
        <dbReference type="Proteomes" id="UP000179807"/>
    </source>
</evidence>
<evidence type="ECO:0000259" key="3">
    <source>
        <dbReference type="PROSITE" id="PS50015"/>
    </source>
</evidence>
<keyword evidence="1" id="KW-1015">Disulfide bond</keyword>
<dbReference type="AlphaFoldDB" id="A0A1J4JAD1"/>
<feature type="chain" id="PRO_5012249921" description="Saposin B-type domain-containing protein" evidence="2">
    <location>
        <begin position="16"/>
        <end position="561"/>
    </location>
</feature>
<dbReference type="GO" id="GO:0005975">
    <property type="term" value="P:carbohydrate metabolic process"/>
    <property type="evidence" value="ECO:0007669"/>
    <property type="project" value="InterPro"/>
</dbReference>
<dbReference type="EMBL" id="MLAK01001259">
    <property type="protein sequence ID" value="OHS95183.1"/>
    <property type="molecule type" value="Genomic_DNA"/>
</dbReference>
<dbReference type="SMART" id="SM00741">
    <property type="entry name" value="SapB"/>
    <property type="match status" value="1"/>
</dbReference>
<keyword evidence="5" id="KW-1185">Reference proteome</keyword>
<dbReference type="VEuPathDB" id="TrichDB:TRFO_02109"/>
<comment type="caution">
    <text evidence="4">The sequence shown here is derived from an EMBL/GenBank/DDBJ whole genome shotgun (WGS) entry which is preliminary data.</text>
</comment>
<dbReference type="Proteomes" id="UP000179807">
    <property type="component" value="Unassembled WGS sequence"/>
</dbReference>
<proteinExistence type="predicted"/>
<dbReference type="PANTHER" id="PTHR31047">
    <property type="entry name" value="MEIOTICALLY UP-REGULATED GENE 157 PROTEIN"/>
    <property type="match status" value="1"/>
</dbReference>
<evidence type="ECO:0000313" key="4">
    <source>
        <dbReference type="EMBL" id="OHS95183.1"/>
    </source>
</evidence>
<dbReference type="OrthoDB" id="7771656at2759"/>
<feature type="signal peptide" evidence="2">
    <location>
        <begin position="1"/>
        <end position="15"/>
    </location>
</feature>
<dbReference type="InterPro" id="IPR012341">
    <property type="entry name" value="6hp_glycosidase-like_sf"/>
</dbReference>
<reference evidence="4" key="1">
    <citation type="submission" date="2016-10" db="EMBL/GenBank/DDBJ databases">
        <authorList>
            <person name="Benchimol M."/>
            <person name="Almeida L.G."/>
            <person name="Vasconcelos A.T."/>
            <person name="Perreira-Neves A."/>
            <person name="Rosa I.A."/>
            <person name="Tasca T."/>
            <person name="Bogo M.R."/>
            <person name="de Souza W."/>
        </authorList>
    </citation>
    <scope>NUCLEOTIDE SEQUENCE [LARGE SCALE GENOMIC DNA]</scope>
    <source>
        <strain evidence="4">K</strain>
    </source>
</reference>
<name>A0A1J4JAD1_9EUKA</name>
<dbReference type="RefSeq" id="XP_068348320.1">
    <property type="nucleotide sequence ID" value="XM_068490493.1"/>
</dbReference>
<dbReference type="Gene3D" id="1.50.10.10">
    <property type="match status" value="1"/>
</dbReference>
<dbReference type="PROSITE" id="PS50015">
    <property type="entry name" value="SAP_B"/>
    <property type="match status" value="1"/>
</dbReference>
<gene>
    <name evidence="4" type="ORF">TRFO_02109</name>
</gene>
<dbReference type="PANTHER" id="PTHR31047:SF0">
    <property type="entry name" value="MEIOTICALLY UP-REGULATED GENE 157 PROTEIN"/>
    <property type="match status" value="1"/>
</dbReference>
<dbReference type="InterPro" id="IPR008928">
    <property type="entry name" value="6-hairpin_glycosidase_sf"/>
</dbReference>